<gene>
    <name evidence="1" type="ORF">ANCCAN_30073</name>
</gene>
<proteinExistence type="predicted"/>
<evidence type="ECO:0008006" key="3">
    <source>
        <dbReference type="Google" id="ProtNLM"/>
    </source>
</evidence>
<dbReference type="OrthoDB" id="630188at2759"/>
<keyword evidence="2" id="KW-1185">Reference proteome</keyword>
<dbReference type="AlphaFoldDB" id="A0A368EZW5"/>
<organism evidence="1 2">
    <name type="scientific">Ancylostoma caninum</name>
    <name type="common">Dog hookworm</name>
    <dbReference type="NCBI Taxonomy" id="29170"/>
    <lineage>
        <taxon>Eukaryota</taxon>
        <taxon>Metazoa</taxon>
        <taxon>Ecdysozoa</taxon>
        <taxon>Nematoda</taxon>
        <taxon>Chromadorea</taxon>
        <taxon>Rhabditida</taxon>
        <taxon>Rhabditina</taxon>
        <taxon>Rhabditomorpha</taxon>
        <taxon>Strongyloidea</taxon>
        <taxon>Ancylostomatidae</taxon>
        <taxon>Ancylostomatinae</taxon>
        <taxon>Ancylostoma</taxon>
    </lineage>
</organism>
<dbReference type="Gene3D" id="3.60.21.10">
    <property type="match status" value="1"/>
</dbReference>
<protein>
    <recommendedName>
        <fullName evidence="3">Calcineurin-like phosphoesterase domain-containing protein</fullName>
    </recommendedName>
</protein>
<accession>A0A368EZW5</accession>
<comment type="caution">
    <text evidence="1">The sequence shown here is derived from an EMBL/GenBank/DDBJ whole genome shotgun (WGS) entry which is preliminary data.</text>
</comment>
<dbReference type="InterPro" id="IPR029052">
    <property type="entry name" value="Metallo-depent_PP-like"/>
</dbReference>
<dbReference type="Proteomes" id="UP000252519">
    <property type="component" value="Unassembled WGS sequence"/>
</dbReference>
<evidence type="ECO:0000313" key="2">
    <source>
        <dbReference type="Proteomes" id="UP000252519"/>
    </source>
</evidence>
<reference evidence="1 2" key="1">
    <citation type="submission" date="2014-10" db="EMBL/GenBank/DDBJ databases">
        <title>Draft genome of the hookworm Ancylostoma caninum.</title>
        <authorList>
            <person name="Mitreva M."/>
        </authorList>
    </citation>
    <scope>NUCLEOTIDE SEQUENCE [LARGE SCALE GENOMIC DNA]</scope>
    <source>
        <strain evidence="1 2">Baltimore</strain>
    </source>
</reference>
<dbReference type="PANTHER" id="PTHR12905">
    <property type="entry name" value="METALLOPHOSPHOESTERASE"/>
    <property type="match status" value="1"/>
</dbReference>
<dbReference type="STRING" id="29170.A0A368EZW5"/>
<dbReference type="PANTHER" id="PTHR12905:SF0">
    <property type="entry name" value="CALCINEURIN-LIKE PHOSPHOESTERASE DOMAIN-CONTAINING PROTEIN"/>
    <property type="match status" value="1"/>
</dbReference>
<dbReference type="InterPro" id="IPR051693">
    <property type="entry name" value="UPF0046_metallophosphoest"/>
</dbReference>
<dbReference type="EMBL" id="JOJR01021946">
    <property type="protein sequence ID" value="RCN24235.1"/>
    <property type="molecule type" value="Genomic_DNA"/>
</dbReference>
<evidence type="ECO:0000313" key="1">
    <source>
        <dbReference type="EMBL" id="RCN24235.1"/>
    </source>
</evidence>
<sequence>MKLDTPIKPDHIRFVCVGCTHGSKLEPARVPPGDVLLVAGDFTTCGLPKEVAHFNKNLGMGFPSVLSLFQLLWDQLSWLGDHIRTCSEV</sequence>
<name>A0A368EZW5_ANCCA</name>